<dbReference type="EMBL" id="BNAU01000007">
    <property type="protein sequence ID" value="GHF17154.1"/>
    <property type="molecule type" value="Genomic_DNA"/>
</dbReference>
<dbReference type="SUPFAM" id="SSF50129">
    <property type="entry name" value="GroES-like"/>
    <property type="match status" value="1"/>
</dbReference>
<sequence length="323" mass="33791">MKALVYTAPGVAEVLERERPAPGPSEVLVRMVTVGICHSDFDLLAGNYVLPLEFPLVPGHEWHGRVVEIGSAVTTFAVGDRVVGECSVAADEHFGFTHDGALAEYFTAPAAWLHRIPDTIDDTVAALIEPFIVAYGATREFDGGDVVAVLGAGPIGLLATASAAAKGARTIVVEPDAGRRELAVKLGAEHLVDPLAGDPTEQVLELTGGRGATGVVECSGNTAAQASALTMAAYHAQLNYVGINVGGIAQAELGLIMGRELRIRGCVGSFGTSWDATIRFVERLPVDISALVSKRFALTDSLAALEAAKDRTNVKVHIHNPAV</sequence>
<evidence type="ECO:0000256" key="3">
    <source>
        <dbReference type="ARBA" id="ARBA00022723"/>
    </source>
</evidence>
<dbReference type="PROSITE" id="PS00059">
    <property type="entry name" value="ADH_ZINC"/>
    <property type="match status" value="1"/>
</dbReference>
<comment type="similarity">
    <text evidence="2 6">Belongs to the zinc-containing alcohol dehydrogenase family.</text>
</comment>
<evidence type="ECO:0000259" key="7">
    <source>
        <dbReference type="SMART" id="SM00829"/>
    </source>
</evidence>
<feature type="domain" description="Enoyl reductase (ER)" evidence="7">
    <location>
        <begin position="10"/>
        <end position="318"/>
    </location>
</feature>
<dbReference type="PANTHER" id="PTHR43350:SF19">
    <property type="entry name" value="D-GULOSIDE 3-DEHYDROGENASE"/>
    <property type="match status" value="1"/>
</dbReference>
<evidence type="ECO:0000313" key="9">
    <source>
        <dbReference type="Proteomes" id="UP000605897"/>
    </source>
</evidence>
<dbReference type="Pfam" id="PF08240">
    <property type="entry name" value="ADH_N"/>
    <property type="match status" value="1"/>
</dbReference>
<dbReference type="RefSeq" id="WP_191247848.1">
    <property type="nucleotide sequence ID" value="NZ_BNAU01000007.1"/>
</dbReference>
<evidence type="ECO:0000256" key="4">
    <source>
        <dbReference type="ARBA" id="ARBA00022833"/>
    </source>
</evidence>
<keyword evidence="4 6" id="KW-0862">Zinc</keyword>
<dbReference type="InterPro" id="IPR020843">
    <property type="entry name" value="ER"/>
</dbReference>
<evidence type="ECO:0000313" key="8">
    <source>
        <dbReference type="EMBL" id="GHF17154.1"/>
    </source>
</evidence>
<reference evidence="9" key="1">
    <citation type="journal article" date="2019" name="Int. J. Syst. Evol. Microbiol.">
        <title>The Global Catalogue of Microorganisms (GCM) 10K type strain sequencing project: providing services to taxonomists for standard genome sequencing and annotation.</title>
        <authorList>
            <consortium name="The Broad Institute Genomics Platform"/>
            <consortium name="The Broad Institute Genome Sequencing Center for Infectious Disease"/>
            <person name="Wu L."/>
            <person name="Ma J."/>
        </authorList>
    </citation>
    <scope>NUCLEOTIDE SEQUENCE [LARGE SCALE GENOMIC DNA]</scope>
    <source>
        <strain evidence="9">CGMCC 4.7677</strain>
    </source>
</reference>
<dbReference type="InterPro" id="IPR013149">
    <property type="entry name" value="ADH-like_C"/>
</dbReference>
<dbReference type="Gene3D" id="3.40.50.720">
    <property type="entry name" value="NAD(P)-binding Rossmann-like Domain"/>
    <property type="match status" value="1"/>
</dbReference>
<organism evidence="8 9">
    <name type="scientific">Amycolatopsis deserti</name>
    <dbReference type="NCBI Taxonomy" id="185696"/>
    <lineage>
        <taxon>Bacteria</taxon>
        <taxon>Bacillati</taxon>
        <taxon>Actinomycetota</taxon>
        <taxon>Actinomycetes</taxon>
        <taxon>Pseudonocardiales</taxon>
        <taxon>Pseudonocardiaceae</taxon>
        <taxon>Amycolatopsis</taxon>
    </lineage>
</organism>
<evidence type="ECO:0000256" key="1">
    <source>
        <dbReference type="ARBA" id="ARBA00001947"/>
    </source>
</evidence>
<dbReference type="InterPro" id="IPR011032">
    <property type="entry name" value="GroES-like_sf"/>
</dbReference>
<proteinExistence type="inferred from homology"/>
<keyword evidence="9" id="KW-1185">Reference proteome</keyword>
<accession>A0ABQ3JC78</accession>
<dbReference type="PANTHER" id="PTHR43350">
    <property type="entry name" value="NAD-DEPENDENT ALCOHOL DEHYDROGENASE"/>
    <property type="match status" value="1"/>
</dbReference>
<dbReference type="SMART" id="SM00829">
    <property type="entry name" value="PKS_ER"/>
    <property type="match status" value="1"/>
</dbReference>
<comment type="cofactor">
    <cofactor evidence="1 6">
        <name>Zn(2+)</name>
        <dbReference type="ChEBI" id="CHEBI:29105"/>
    </cofactor>
</comment>
<keyword evidence="3 6" id="KW-0479">Metal-binding</keyword>
<evidence type="ECO:0000256" key="5">
    <source>
        <dbReference type="ARBA" id="ARBA00023002"/>
    </source>
</evidence>
<dbReference type="Gene3D" id="3.90.180.10">
    <property type="entry name" value="Medium-chain alcohol dehydrogenases, catalytic domain"/>
    <property type="match status" value="1"/>
</dbReference>
<dbReference type="Proteomes" id="UP000605897">
    <property type="component" value="Unassembled WGS sequence"/>
</dbReference>
<dbReference type="Pfam" id="PF00107">
    <property type="entry name" value="ADH_zinc_N"/>
    <property type="match status" value="1"/>
</dbReference>
<evidence type="ECO:0000256" key="2">
    <source>
        <dbReference type="ARBA" id="ARBA00008072"/>
    </source>
</evidence>
<name>A0ABQ3JC78_9PSEU</name>
<gene>
    <name evidence="8" type="ORF">GCM10017786_58890</name>
</gene>
<protein>
    <submittedName>
        <fullName evidence="8">Alcohol dehydrogenase</fullName>
    </submittedName>
</protein>
<keyword evidence="5" id="KW-0560">Oxidoreductase</keyword>
<dbReference type="SUPFAM" id="SSF51735">
    <property type="entry name" value="NAD(P)-binding Rossmann-fold domains"/>
    <property type="match status" value="1"/>
</dbReference>
<evidence type="ECO:0000256" key="6">
    <source>
        <dbReference type="RuleBase" id="RU361277"/>
    </source>
</evidence>
<dbReference type="InterPro" id="IPR036291">
    <property type="entry name" value="NAD(P)-bd_dom_sf"/>
</dbReference>
<dbReference type="InterPro" id="IPR002328">
    <property type="entry name" value="ADH_Zn_CS"/>
</dbReference>
<comment type="caution">
    <text evidence="8">The sequence shown here is derived from an EMBL/GenBank/DDBJ whole genome shotgun (WGS) entry which is preliminary data.</text>
</comment>
<dbReference type="InterPro" id="IPR013154">
    <property type="entry name" value="ADH-like_N"/>
</dbReference>